<dbReference type="Proteomes" id="UP000247892">
    <property type="component" value="Unassembled WGS sequence"/>
</dbReference>
<dbReference type="EMBL" id="MASU01000006">
    <property type="protein sequence ID" value="PXY34149.1"/>
    <property type="molecule type" value="Genomic_DNA"/>
</dbReference>
<dbReference type="InterPro" id="IPR051260">
    <property type="entry name" value="Diverse_substr_monoxygenases"/>
</dbReference>
<evidence type="ECO:0000256" key="2">
    <source>
        <dbReference type="ARBA" id="ARBA00022643"/>
    </source>
</evidence>
<evidence type="ECO:0000256" key="3">
    <source>
        <dbReference type="ARBA" id="ARBA00023002"/>
    </source>
</evidence>
<dbReference type="InterPro" id="IPR011251">
    <property type="entry name" value="Luciferase-like_dom"/>
</dbReference>
<proteinExistence type="predicted"/>
<keyword evidence="1" id="KW-0285">Flavoprotein</keyword>
<reference evidence="6 7" key="1">
    <citation type="submission" date="2016-07" db="EMBL/GenBank/DDBJ databases">
        <title>Draft genome sequence of Prauserella sp. YIM 121212, isolated from alkaline soil.</title>
        <authorList>
            <person name="Ruckert C."/>
            <person name="Albersmeier A."/>
            <person name="Jiang C.-L."/>
            <person name="Jiang Y."/>
            <person name="Kalinowski J."/>
            <person name="Schneider O."/>
            <person name="Winkler A."/>
            <person name="Zotchev S.B."/>
        </authorList>
    </citation>
    <scope>NUCLEOTIDE SEQUENCE [LARGE SCALE GENOMIC DNA]</scope>
    <source>
        <strain evidence="6 7">YIM 121212</strain>
    </source>
</reference>
<evidence type="ECO:0000256" key="4">
    <source>
        <dbReference type="ARBA" id="ARBA00023033"/>
    </source>
</evidence>
<dbReference type="GO" id="GO:0004497">
    <property type="term" value="F:monooxygenase activity"/>
    <property type="evidence" value="ECO:0007669"/>
    <property type="project" value="UniProtKB-KW"/>
</dbReference>
<gene>
    <name evidence="6" type="ORF">BA062_16930</name>
</gene>
<comment type="caution">
    <text evidence="6">The sequence shown here is derived from an EMBL/GenBank/DDBJ whole genome shotgun (WGS) entry which is preliminary data.</text>
</comment>
<protein>
    <submittedName>
        <fullName evidence="6">LLM class F420-dependent oxidoreductase</fullName>
    </submittedName>
</protein>
<dbReference type="InterPro" id="IPR019921">
    <property type="entry name" value="Lucif-like_OxRdtase_Rv2161c"/>
</dbReference>
<dbReference type="PANTHER" id="PTHR30011:SF16">
    <property type="entry name" value="C2H2 FINGER DOMAIN TRANSCRIPTION FACTOR (EUROFUNG)-RELATED"/>
    <property type="match status" value="1"/>
</dbReference>
<dbReference type="GO" id="GO:0016705">
    <property type="term" value="F:oxidoreductase activity, acting on paired donors, with incorporation or reduction of molecular oxygen"/>
    <property type="evidence" value="ECO:0007669"/>
    <property type="project" value="InterPro"/>
</dbReference>
<dbReference type="PANTHER" id="PTHR30011">
    <property type="entry name" value="ALKANESULFONATE MONOOXYGENASE-RELATED"/>
    <property type="match status" value="1"/>
</dbReference>
<evidence type="ECO:0000256" key="1">
    <source>
        <dbReference type="ARBA" id="ARBA00022630"/>
    </source>
</evidence>
<sequence>MLPRRAGLSVELEVVLPDEEPTMDPATLVELAGLAEELGYRTAWLPDHLLPPGPFGGVYGGVYEPLVTLSYLAARTSAIRLGTSVLVLPMRNAFAVAKQAATLHRLSGERLTLGVGVGWDRAEFATVGADFSTRGARTDEALALLRDLFAGEPSRGVFEPVPRAPLPIMVGGVSGPALRRAARFADEWQAVGVTPAGFARGVSRLRELTGRRIRVTARLDWRGGAAELARAVADVRGFAEAGADAVAVHFGPAEGTRTRLGEFTHALSG</sequence>
<evidence type="ECO:0000313" key="6">
    <source>
        <dbReference type="EMBL" id="PXY34149.1"/>
    </source>
</evidence>
<dbReference type="AlphaFoldDB" id="A0A318LPJ9"/>
<accession>A0A318LPJ9</accession>
<dbReference type="SUPFAM" id="SSF51679">
    <property type="entry name" value="Bacterial luciferase-like"/>
    <property type="match status" value="1"/>
</dbReference>
<dbReference type="InterPro" id="IPR036661">
    <property type="entry name" value="Luciferase-like_sf"/>
</dbReference>
<name>A0A318LPJ9_9PSEU</name>
<dbReference type="NCBIfam" id="TIGR03619">
    <property type="entry name" value="F420_Rv2161c"/>
    <property type="match status" value="1"/>
</dbReference>
<keyword evidence="7" id="KW-1185">Reference proteome</keyword>
<dbReference type="Pfam" id="PF00296">
    <property type="entry name" value="Bac_luciferase"/>
    <property type="match status" value="1"/>
</dbReference>
<dbReference type="Gene3D" id="3.20.20.30">
    <property type="entry name" value="Luciferase-like domain"/>
    <property type="match status" value="1"/>
</dbReference>
<organism evidence="6 7">
    <name type="scientific">Prauserella flavalba</name>
    <dbReference type="NCBI Taxonomy" id="1477506"/>
    <lineage>
        <taxon>Bacteria</taxon>
        <taxon>Bacillati</taxon>
        <taxon>Actinomycetota</taxon>
        <taxon>Actinomycetes</taxon>
        <taxon>Pseudonocardiales</taxon>
        <taxon>Pseudonocardiaceae</taxon>
        <taxon>Prauserella</taxon>
    </lineage>
</organism>
<evidence type="ECO:0000259" key="5">
    <source>
        <dbReference type="Pfam" id="PF00296"/>
    </source>
</evidence>
<evidence type="ECO:0000313" key="7">
    <source>
        <dbReference type="Proteomes" id="UP000247892"/>
    </source>
</evidence>
<keyword evidence="4" id="KW-0503">Monooxygenase</keyword>
<feature type="domain" description="Luciferase-like" evidence="5">
    <location>
        <begin position="21"/>
        <end position="215"/>
    </location>
</feature>
<keyword evidence="3" id="KW-0560">Oxidoreductase</keyword>
<keyword evidence="2" id="KW-0288">FMN</keyword>